<dbReference type="Proteomes" id="UP000466442">
    <property type="component" value="Unassembled WGS sequence"/>
</dbReference>
<dbReference type="CDD" id="cd00833">
    <property type="entry name" value="PKS"/>
    <property type="match status" value="1"/>
</dbReference>
<dbReference type="InterPro" id="IPR042104">
    <property type="entry name" value="PKS_dehydratase_sf"/>
</dbReference>
<sequence>MGRLSEDSITRSFSADANGYARSEGCVALFLQRAEHAKRSYATILGIKTLNFGAKLNSFTEFTEEGYKKLLKEVYSKAKVKPEELAYLEADGVASRKVDAQELNAVSEVLLPGRKKPLLIGSVKSNLGHAEASSSLISIVKALISMEGGVIPPNLNYSSPNPDVPALITGKLQVVTEPCPLEGDVIGISSIGVAGPYSHIVLKRNQKTKSHVLEAGCLPEDELPRLVLLTDRSPENILKNRSRLEEAPIDVEFVSLMNNFAKDGVRNYLYRGYTVLDGSPNKYNHIDAYSSGSGKRPVWFIFSGMGSQWPGMGKYLMQLPVFAKAIHTCHNTLLSKGLNLLDAVTNDDPKIFDNILNAFVGIAAMQIALVDVLRSVGVEPDGIIGHSLGEQGCGYADGCFTTEQMILSAYARGKASLDAGLIKGMMAAVGLGYQDMKDQLPGNVEIACHNSKDSCTVSGPAEEVAACVEQLKERGIFAKAVNVGDIAFHSKYMKPAGELLVQYLGEVIPEPKRRTTRWVSSSNAESQWDTDLAQFCSAEYHANNMLSPVLFEEATSHIPPDAIIIEIAPHALLQAILKRAIPTATHVPLTSRFDDNGLKFLLSAIGKLYVAGVPINPHVLYPPVEYPVARGTPFLSTFIGWDHKEEFRFVRAKSDVISIWEELEICLNNENYQRLSAHKLRGKFVIPDSFYIEHLIKMFTDYKKKAGFGVVIENLNFENVAEINYHTPVDVIFKVQRCVGEFCINEGRTEKLLVKGSIKLLDPSGFNPKSCTVTLLNDDSINYEIDGNNFYSLLKYQGVEVDGDFKSIKKIAVGDDKIQAVINWRGKLTEFLYNAFILIGFFESRKTCELLFLKSANELMIDPVAFINQPNGEIYVEYNARTRTLQAKGLRMLLPQTRHLMLEVIESSDEHLLCNLPQFVPYDNPKVENISQSLEISTQIILENAQLPEVGGIKVVSIGGAFLDELSVITNSPKYYECFFWVPAGGNGLNKSSMKEITSFVVNRSKYSLAFLNKLEETKRFEEVIFSGDLDRLEQKLISVNELNGSEDGGQNAVVLISQVENIPSVMQIIDDTRNVSNHHFLRYVFTDDKVLNVKSYSSQIQKGLKVNIKLNGIWGSLRQLTEDLDENMATDDVYSGTPLFPLSQVAPSREFTALGLNLKDIAGPAEDECLQVFDYATSKTMGLAVFDPVSKTFAKDQIFEWKKPPTWSDTEAASVPMMYALASYIIHIANNPADGGSILVNRGLIPLSQALISISLSENIKTFVTVFGNDEKKTLLQIFPNLEEQNIFDCSTSTFHVDVLLKTKGKGVYKVVNTFTDDVMIKACVKSTGALGAYVQVSTAPMIKNSKMGMLFFDDEVIALGATVDIVMNLAKEHKMQIRDLVQNTLNRGYVKPFKNALSIPSNSNNAEAVGILKNAKSKVVVDLKPSSKGNHLKTFVCDSHSSYVVIGGQPQTEFWLKLTEWLLRRGARRVSVVLKQPNLSTALSLRLQTLQESYPTCRIHLHSTKQINSKACIEHFVNDIESAASLSTIFVLGSAVKDYSESLYQVLQEKGVKCGLVCFGNGAERLCERWKKEGCTSLCVRCSPAVLDTCSFLQHLDELIINSKKNAVVTVNRYSLQHRKYQEKSGTEWEHVPTSSPELHELLRLSSSKPTFVEVQSRTTRRDQTREIDPVFIIPGLRVKHARRIAERLYFPAFIATLPSDVVDVEFMASDLAQQMSAMPQSMFTLIADEWGGTLALHIASKLQLLGKVATVVLLDAAPATVRNWAAKLLSDDEALLKNYIKITPKVRSLLRDGSSWESKIDTILENTTDDTEMRKTLQGLSLLRNRLKGVLDVKPPAKKIKFFCNLFRYGLTLKSDQCSLNEYLQKKAIVHIQEVDNMLAMIDQAIDEINSLVLFEYKDAAYRPQDNTIGIGFNATIQNTSPALASLHTILT</sequence>
<protein>
    <recommendedName>
        <fullName evidence="1">Ketosynthase family 3 (KS3) domain-containing protein</fullName>
    </recommendedName>
</protein>
<dbReference type="OrthoDB" id="329835at2759"/>
<dbReference type="PROSITE" id="PS52004">
    <property type="entry name" value="KS3_2"/>
    <property type="match status" value="1"/>
</dbReference>
<proteinExistence type="predicted"/>
<dbReference type="PANTHER" id="PTHR43775:SF23">
    <property type="entry name" value="FATTY ACID SYNTHASE 3"/>
    <property type="match status" value="1"/>
</dbReference>
<dbReference type="GO" id="GO:0004312">
    <property type="term" value="F:fatty acid synthase activity"/>
    <property type="evidence" value="ECO:0007669"/>
    <property type="project" value="TreeGrafter"/>
</dbReference>
<dbReference type="Gene3D" id="3.10.129.110">
    <property type="entry name" value="Polyketide synthase dehydratase"/>
    <property type="match status" value="1"/>
</dbReference>
<dbReference type="InterPro" id="IPR020841">
    <property type="entry name" value="PKS_Beta-ketoAc_synthase_dom"/>
</dbReference>
<reference evidence="2" key="1">
    <citation type="journal article" date="2021" name="Mol. Ecol. Resour.">
        <title>Apolygus lucorum genome provides insights into omnivorousness and mesophyll feeding.</title>
        <authorList>
            <person name="Liu Y."/>
            <person name="Liu H."/>
            <person name="Wang H."/>
            <person name="Huang T."/>
            <person name="Liu B."/>
            <person name="Yang B."/>
            <person name="Yin L."/>
            <person name="Li B."/>
            <person name="Zhang Y."/>
            <person name="Zhang S."/>
            <person name="Jiang F."/>
            <person name="Zhang X."/>
            <person name="Ren Y."/>
            <person name="Wang B."/>
            <person name="Wang S."/>
            <person name="Lu Y."/>
            <person name="Wu K."/>
            <person name="Fan W."/>
            <person name="Wang G."/>
        </authorList>
    </citation>
    <scope>NUCLEOTIDE SEQUENCE</scope>
    <source>
        <strain evidence="2">12Hb</strain>
    </source>
</reference>
<dbReference type="Gene3D" id="3.30.70.3290">
    <property type="match status" value="1"/>
</dbReference>
<dbReference type="SUPFAM" id="SSF51735">
    <property type="entry name" value="NAD(P)-binding Rossmann-fold domains"/>
    <property type="match status" value="1"/>
</dbReference>
<accession>A0A8S9X4D4</accession>
<dbReference type="InterPro" id="IPR016039">
    <property type="entry name" value="Thiolase-like"/>
</dbReference>
<dbReference type="InterPro" id="IPR014031">
    <property type="entry name" value="Ketoacyl_synth_C"/>
</dbReference>
<dbReference type="PANTHER" id="PTHR43775">
    <property type="entry name" value="FATTY ACID SYNTHASE"/>
    <property type="match status" value="1"/>
</dbReference>
<dbReference type="SMART" id="SM00827">
    <property type="entry name" value="PKS_AT"/>
    <property type="match status" value="1"/>
</dbReference>
<name>A0A8S9X4D4_APOLU</name>
<comment type="caution">
    <text evidence="2">The sequence shown here is derived from an EMBL/GenBank/DDBJ whole genome shotgun (WGS) entry which is preliminary data.</text>
</comment>
<organism evidence="2 3">
    <name type="scientific">Apolygus lucorum</name>
    <name type="common">Small green plant bug</name>
    <name type="synonym">Lygocoris lucorum</name>
    <dbReference type="NCBI Taxonomy" id="248454"/>
    <lineage>
        <taxon>Eukaryota</taxon>
        <taxon>Metazoa</taxon>
        <taxon>Ecdysozoa</taxon>
        <taxon>Arthropoda</taxon>
        <taxon>Hexapoda</taxon>
        <taxon>Insecta</taxon>
        <taxon>Pterygota</taxon>
        <taxon>Neoptera</taxon>
        <taxon>Paraneoptera</taxon>
        <taxon>Hemiptera</taxon>
        <taxon>Heteroptera</taxon>
        <taxon>Panheteroptera</taxon>
        <taxon>Cimicomorpha</taxon>
        <taxon>Miridae</taxon>
        <taxon>Mirini</taxon>
        <taxon>Apolygus</taxon>
    </lineage>
</organism>
<dbReference type="InterPro" id="IPR020843">
    <property type="entry name" value="ER"/>
</dbReference>
<dbReference type="InterPro" id="IPR032821">
    <property type="entry name" value="PKS_assoc"/>
</dbReference>
<dbReference type="EMBL" id="WIXP02000011">
    <property type="protein sequence ID" value="KAF6203171.1"/>
    <property type="molecule type" value="Genomic_DNA"/>
</dbReference>
<dbReference type="SMART" id="SM00829">
    <property type="entry name" value="PKS_ER"/>
    <property type="match status" value="1"/>
</dbReference>
<dbReference type="InterPro" id="IPR016036">
    <property type="entry name" value="Malonyl_transacylase_ACP-bd"/>
</dbReference>
<feature type="domain" description="Ketosynthase family 3 (KS3)" evidence="1">
    <location>
        <begin position="1"/>
        <end position="204"/>
    </location>
</feature>
<dbReference type="InterPro" id="IPR001227">
    <property type="entry name" value="Ac_transferase_dom_sf"/>
</dbReference>
<dbReference type="InterPro" id="IPR050091">
    <property type="entry name" value="PKS_NRPS_Biosynth_Enz"/>
</dbReference>
<dbReference type="Gene3D" id="3.90.180.10">
    <property type="entry name" value="Medium-chain alcohol dehydrogenases, catalytic domain"/>
    <property type="match status" value="1"/>
</dbReference>
<dbReference type="Pfam" id="PF02801">
    <property type="entry name" value="Ketoacyl-synt_C"/>
    <property type="match status" value="1"/>
</dbReference>
<evidence type="ECO:0000313" key="2">
    <source>
        <dbReference type="EMBL" id="KAF6203171.1"/>
    </source>
</evidence>
<dbReference type="InterPro" id="IPR016035">
    <property type="entry name" value="Acyl_Trfase/lysoPLipase"/>
</dbReference>
<dbReference type="Pfam" id="PF16197">
    <property type="entry name" value="KAsynt_C_assoc"/>
    <property type="match status" value="1"/>
</dbReference>
<gene>
    <name evidence="2" type="ORF">GE061_003588</name>
</gene>
<keyword evidence="3" id="KW-1185">Reference proteome</keyword>
<dbReference type="SUPFAM" id="SSF53474">
    <property type="entry name" value="alpha/beta-Hydrolases"/>
    <property type="match status" value="1"/>
</dbReference>
<evidence type="ECO:0000259" key="1">
    <source>
        <dbReference type="PROSITE" id="PS52004"/>
    </source>
</evidence>
<dbReference type="SMART" id="SM00825">
    <property type="entry name" value="PKS_KS"/>
    <property type="match status" value="1"/>
</dbReference>
<dbReference type="SUPFAM" id="SSF53901">
    <property type="entry name" value="Thiolase-like"/>
    <property type="match status" value="1"/>
</dbReference>
<dbReference type="InterPro" id="IPR036291">
    <property type="entry name" value="NAD(P)-bd_dom_sf"/>
</dbReference>
<dbReference type="Pfam" id="PF00698">
    <property type="entry name" value="Acyl_transf_1"/>
    <property type="match status" value="1"/>
</dbReference>
<dbReference type="Gene3D" id="3.40.50.1820">
    <property type="entry name" value="alpha/beta hydrolase"/>
    <property type="match status" value="1"/>
</dbReference>
<dbReference type="SUPFAM" id="SSF55048">
    <property type="entry name" value="Probable ACP-binding domain of malonyl-CoA ACP transacylase"/>
    <property type="match status" value="1"/>
</dbReference>
<dbReference type="GO" id="GO:0006633">
    <property type="term" value="P:fatty acid biosynthetic process"/>
    <property type="evidence" value="ECO:0007669"/>
    <property type="project" value="UniProtKB-KW"/>
</dbReference>
<dbReference type="Gene3D" id="3.40.366.10">
    <property type="entry name" value="Malonyl-Coenzyme A Acyl Carrier Protein, domain 2"/>
    <property type="match status" value="1"/>
</dbReference>
<dbReference type="GO" id="GO:0016491">
    <property type="term" value="F:oxidoreductase activity"/>
    <property type="evidence" value="ECO:0007669"/>
    <property type="project" value="UniProtKB-KW"/>
</dbReference>
<dbReference type="Gene3D" id="3.40.47.10">
    <property type="match status" value="1"/>
</dbReference>
<dbReference type="InterPro" id="IPR029058">
    <property type="entry name" value="AB_hydrolase_fold"/>
</dbReference>
<evidence type="ECO:0000313" key="3">
    <source>
        <dbReference type="Proteomes" id="UP000466442"/>
    </source>
</evidence>
<dbReference type="SUPFAM" id="SSF52151">
    <property type="entry name" value="FabD/lysophospholipase-like"/>
    <property type="match status" value="1"/>
</dbReference>
<dbReference type="InterPro" id="IPR014043">
    <property type="entry name" value="Acyl_transferase_dom"/>
</dbReference>